<keyword evidence="2" id="KW-1185">Reference proteome</keyword>
<dbReference type="EMBL" id="LN902844">
    <property type="protein sequence ID" value="CDI97229.1"/>
    <property type="molecule type" value="Genomic_DNA"/>
</dbReference>
<sequence>MTAYLSNFLSFLTRVKEYKTNIHLRRHRYRCQKLSAGVAQLSRHSSNYSTIYPRQQTRGSRQSKYNFHDRISITHQIGQLFPLRRPTETHKRSKIHSTAISWKKIAMKFSLSYRRSTNTSSFTGWRQFHNHRCTP</sequence>
<name>A0A087VY57_ECHMU</name>
<dbReference type="Proteomes" id="UP000017246">
    <property type="component" value="Unassembled WGS sequence"/>
</dbReference>
<proteinExistence type="predicted"/>
<reference evidence="1" key="1">
    <citation type="journal article" date="2013" name="Nature">
        <title>The genomes of four tapeworm species reveal adaptations to parasitism.</title>
        <authorList>
            <person name="Tsai I.J."/>
            <person name="Zarowiecki M."/>
            <person name="Holroyd N."/>
            <person name="Garciarrubio A."/>
            <person name="Sanchez-Flores A."/>
            <person name="Brooks K.L."/>
            <person name="Tracey A."/>
            <person name="Bobes R.J."/>
            <person name="Fragoso G."/>
            <person name="Sciutto E."/>
            <person name="Aslett M."/>
            <person name="Beasley H."/>
            <person name="Bennett H.M."/>
            <person name="Cai J."/>
            <person name="Camicia F."/>
            <person name="Clark R."/>
            <person name="Cucher M."/>
            <person name="De Silva N."/>
            <person name="Day T.A."/>
            <person name="Deplazes P."/>
            <person name="Estrada K."/>
            <person name="Fernandez C."/>
            <person name="Holland P.W."/>
            <person name="Hou J."/>
            <person name="Hu S."/>
            <person name="Huckvale T."/>
            <person name="Hung S.S."/>
            <person name="Kamenetzky L."/>
            <person name="Keane J.A."/>
            <person name="Kiss F."/>
            <person name="Koziol U."/>
            <person name="Lambert O."/>
            <person name="Liu K."/>
            <person name="Luo X."/>
            <person name="Luo Y."/>
            <person name="Macchiaroli N."/>
            <person name="Nichol S."/>
            <person name="Paps J."/>
            <person name="Parkinson J."/>
            <person name="Pouchkina-Stantcheva N."/>
            <person name="Riddiford N."/>
            <person name="Rosenzvit M."/>
            <person name="Salinas G."/>
            <person name="Wasmuth J.D."/>
            <person name="Zamanian M."/>
            <person name="Zheng Y."/>
            <person name="Cai X."/>
            <person name="Soberon X."/>
            <person name="Olson P.D."/>
            <person name="Laclette J.P."/>
            <person name="Brehm K."/>
            <person name="Berriman M."/>
            <person name="Garciarrubio A."/>
            <person name="Bobes R.J."/>
            <person name="Fragoso G."/>
            <person name="Sanchez-Flores A."/>
            <person name="Estrada K."/>
            <person name="Cevallos M.A."/>
            <person name="Morett E."/>
            <person name="Gonzalez V."/>
            <person name="Portillo T."/>
            <person name="Ochoa-Leyva A."/>
            <person name="Jose M.V."/>
            <person name="Sciutto E."/>
            <person name="Landa A."/>
            <person name="Jimenez L."/>
            <person name="Valdes V."/>
            <person name="Carrero J.C."/>
            <person name="Larralde C."/>
            <person name="Morales-Montor J."/>
            <person name="Limon-Lason J."/>
            <person name="Soberon X."/>
            <person name="Laclette J.P."/>
        </authorList>
    </citation>
    <scope>NUCLEOTIDE SEQUENCE [LARGE SCALE GENOMIC DNA]</scope>
</reference>
<reference evidence="1" key="2">
    <citation type="submission" date="2015-11" db="EMBL/GenBank/DDBJ databases">
        <authorList>
            <person name="Zhang Y."/>
            <person name="Guo Z."/>
        </authorList>
    </citation>
    <scope>NUCLEOTIDE SEQUENCE</scope>
</reference>
<protein>
    <submittedName>
        <fullName evidence="1">Uncharacterized protein</fullName>
    </submittedName>
</protein>
<accession>A0A087VY57</accession>
<organism evidence="1 2">
    <name type="scientific">Echinococcus multilocularis</name>
    <name type="common">Fox tapeworm</name>
    <dbReference type="NCBI Taxonomy" id="6211"/>
    <lineage>
        <taxon>Eukaryota</taxon>
        <taxon>Metazoa</taxon>
        <taxon>Spiralia</taxon>
        <taxon>Lophotrochozoa</taxon>
        <taxon>Platyhelminthes</taxon>
        <taxon>Cestoda</taxon>
        <taxon>Eucestoda</taxon>
        <taxon>Cyclophyllidea</taxon>
        <taxon>Taeniidae</taxon>
        <taxon>Echinococcus</taxon>
    </lineage>
</organism>
<dbReference type="AlphaFoldDB" id="A0A087VY57"/>
<evidence type="ECO:0000313" key="2">
    <source>
        <dbReference type="Proteomes" id="UP000017246"/>
    </source>
</evidence>
<gene>
    <name evidence="1" type="ORF">EmuJ_000099500</name>
</gene>
<evidence type="ECO:0000313" key="1">
    <source>
        <dbReference type="EMBL" id="CDI97229.1"/>
    </source>
</evidence>